<dbReference type="InterPro" id="IPR034746">
    <property type="entry name" value="POTRA"/>
</dbReference>
<feature type="domain" description="POTRA" evidence="10">
    <location>
        <begin position="177"/>
        <end position="265"/>
    </location>
</feature>
<dbReference type="HAMAP" id="MF_01430">
    <property type="entry name" value="OM_assembly_BamA"/>
    <property type="match status" value="1"/>
</dbReference>
<dbReference type="EMBL" id="AP018786">
    <property type="protein sequence ID" value="BBF22925.1"/>
    <property type="molecule type" value="Genomic_DNA"/>
</dbReference>
<keyword evidence="6 8" id="KW-0472">Membrane</keyword>
<evidence type="ECO:0000256" key="1">
    <source>
        <dbReference type="ARBA" id="ARBA00004370"/>
    </source>
</evidence>
<keyword evidence="7 8" id="KW-0998">Cell outer membrane</keyword>
<dbReference type="KEGG" id="sutt:SUTMEG_08160"/>
<evidence type="ECO:0000259" key="10">
    <source>
        <dbReference type="PROSITE" id="PS51779"/>
    </source>
</evidence>
<sequence precursor="true">MQLFKFTRIASGVLAALALAGEAAAFTISDIRVEGIVRTEPGTVFSHLPFRVGDDFTPEKGSRAIHSLYQSGLFRDVSLSQDGDVLVVSLIERPAVATIETHGIKAFDKDAVEKSLRDVGMAEGRIFDQATLERADQELRRQYLARGYYGVSVKTTVTPLERNRVRITINVDEGRASSIADIRFVGNTIFDSDELADLMQLGTPNWMSWYTKRDLYSREKLAADLETIRSHYMNQGYLDFKIDSVQVSIAPNKSDVFVTINMTEGEKYTVKSVKLTGDMLGLDKDLESLVTIKEGEIYNAENVKNLSQAITDKLSTLGYAFAAAPANPVADRENRTVDIVYTIDPGRRAYVRRVNITGNNRTRDEVIRREVRQYESAWFDSDKVKLSRDRIDRLGYFETVTAEPKPVPGTRDQVDLEVNVKERPTGSISLGAGYSTSDGIILSAGFAQNNVFGTGNSVSVDVNTSKSQRTYALSVVEPYITPEGISRAWDISDRKVDLDELDVADVTYETRALGVSWGIPFTELDRVFLGGRWEMTSVDTNENSPQRYKNYKEQFGDDPMSLALTLGWSRDSRDNSLAPTRGVYQRLNGEFGLPGLDIQYYKLTYQYQQFVPLTRTWTLAFNGEVGYGDVYGDTSQFPFFKNFYAGGIGSVRGFNSGTLGPKDYSYTYQGDTDADNLGGDRMLTGSIEVLAPLPGGDRTLRIFGFLDAGYVWGYEGVPMSGGRYERQDVSLSDLRYSTGIGVAWISPLGPLKFSIAAPLNEKEGDDVQRFQFQIGTGF</sequence>
<evidence type="ECO:0000256" key="2">
    <source>
        <dbReference type="ARBA" id="ARBA00022452"/>
    </source>
</evidence>
<protein>
    <recommendedName>
        <fullName evidence="8 9">Outer membrane protein assembly factor BamA</fullName>
    </recommendedName>
</protein>
<dbReference type="OrthoDB" id="9803054at2"/>
<dbReference type="InterPro" id="IPR000184">
    <property type="entry name" value="Bac_surfAg_D15"/>
</dbReference>
<dbReference type="PANTHER" id="PTHR12815:SF23">
    <property type="entry name" value="OUTER MEMBRANE PROTEIN ASSEMBLY FACTOR BAMA"/>
    <property type="match status" value="1"/>
</dbReference>
<dbReference type="PIRSF" id="PIRSF006076">
    <property type="entry name" value="OM_assembly_OMP85"/>
    <property type="match status" value="1"/>
</dbReference>
<dbReference type="Proteomes" id="UP000271003">
    <property type="component" value="Chromosome"/>
</dbReference>
<dbReference type="Pfam" id="PF07244">
    <property type="entry name" value="POTRA"/>
    <property type="match status" value="4"/>
</dbReference>
<keyword evidence="12" id="KW-1185">Reference proteome</keyword>
<feature type="domain" description="POTRA" evidence="10">
    <location>
        <begin position="26"/>
        <end position="93"/>
    </location>
</feature>
<dbReference type="InterPro" id="IPR023707">
    <property type="entry name" value="OM_assembly_BamA"/>
</dbReference>
<comment type="function">
    <text evidence="8">Part of the outer membrane protein assembly complex, which is involved in assembly and insertion of beta-barrel proteins into the outer membrane.</text>
</comment>
<feature type="domain" description="POTRA" evidence="10">
    <location>
        <begin position="268"/>
        <end position="346"/>
    </location>
</feature>
<evidence type="ECO:0000313" key="11">
    <source>
        <dbReference type="EMBL" id="BBF22925.1"/>
    </source>
</evidence>
<proteinExistence type="inferred from homology"/>
<comment type="subcellular location">
    <subcellularLocation>
        <location evidence="8">Cell outer membrane</location>
    </subcellularLocation>
    <subcellularLocation>
        <location evidence="1">Membrane</location>
    </subcellularLocation>
</comment>
<dbReference type="GO" id="GO:0051205">
    <property type="term" value="P:protein insertion into membrane"/>
    <property type="evidence" value="ECO:0007669"/>
    <property type="project" value="UniProtKB-UniRule"/>
</dbReference>
<dbReference type="Gene3D" id="3.10.20.310">
    <property type="entry name" value="membrane protein fhac"/>
    <property type="match status" value="5"/>
</dbReference>
<dbReference type="Pfam" id="PF01103">
    <property type="entry name" value="Omp85"/>
    <property type="match status" value="1"/>
</dbReference>
<feature type="chain" id="PRO_5016471729" description="Outer membrane protein assembly factor BamA" evidence="8">
    <location>
        <begin position="26"/>
        <end position="778"/>
    </location>
</feature>
<evidence type="ECO:0000256" key="6">
    <source>
        <dbReference type="ARBA" id="ARBA00023136"/>
    </source>
</evidence>
<dbReference type="Gene3D" id="2.40.160.50">
    <property type="entry name" value="membrane protein fhac: a member of the omp85/tpsb transporter family"/>
    <property type="match status" value="1"/>
</dbReference>
<evidence type="ECO:0000256" key="4">
    <source>
        <dbReference type="ARBA" id="ARBA00022729"/>
    </source>
</evidence>
<comment type="subunit">
    <text evidence="8">Part of the Bam complex.</text>
</comment>
<feature type="domain" description="POTRA" evidence="10">
    <location>
        <begin position="94"/>
        <end position="174"/>
    </location>
</feature>
<evidence type="ECO:0000256" key="7">
    <source>
        <dbReference type="ARBA" id="ARBA00023237"/>
    </source>
</evidence>
<name>A0A2Z6I8X7_9BURK</name>
<keyword evidence="3 8" id="KW-0812">Transmembrane</keyword>
<gene>
    <name evidence="8 11" type="primary">bamA</name>
    <name evidence="11" type="ORF">SUTMEG_08160</name>
</gene>
<evidence type="ECO:0000256" key="3">
    <source>
        <dbReference type="ARBA" id="ARBA00022692"/>
    </source>
</evidence>
<evidence type="ECO:0000256" key="8">
    <source>
        <dbReference type="HAMAP-Rule" id="MF_01430"/>
    </source>
</evidence>
<feature type="domain" description="POTRA" evidence="10">
    <location>
        <begin position="349"/>
        <end position="423"/>
    </location>
</feature>
<accession>A0A2Z6I8X7</accession>
<evidence type="ECO:0000313" key="12">
    <source>
        <dbReference type="Proteomes" id="UP000271003"/>
    </source>
</evidence>
<dbReference type="AlphaFoldDB" id="A0A2Z6I8X7"/>
<dbReference type="GO" id="GO:0009279">
    <property type="term" value="C:cell outer membrane"/>
    <property type="evidence" value="ECO:0007669"/>
    <property type="project" value="UniProtKB-SubCell"/>
</dbReference>
<evidence type="ECO:0000256" key="5">
    <source>
        <dbReference type="ARBA" id="ARBA00022737"/>
    </source>
</evidence>
<keyword evidence="4 8" id="KW-0732">Signal</keyword>
<dbReference type="InterPro" id="IPR010827">
    <property type="entry name" value="BamA/TamA_POTRA"/>
</dbReference>
<organism evidence="11 12">
    <name type="scientific">Sutterella megalosphaeroides</name>
    <dbReference type="NCBI Taxonomy" id="2494234"/>
    <lineage>
        <taxon>Bacteria</taxon>
        <taxon>Pseudomonadati</taxon>
        <taxon>Pseudomonadota</taxon>
        <taxon>Betaproteobacteria</taxon>
        <taxon>Burkholderiales</taxon>
        <taxon>Sutterellaceae</taxon>
        <taxon>Sutterella</taxon>
    </lineage>
</organism>
<dbReference type="RefSeq" id="WP_120176590.1">
    <property type="nucleotide sequence ID" value="NZ_AP018786.1"/>
</dbReference>
<dbReference type="PANTHER" id="PTHR12815">
    <property type="entry name" value="SORTING AND ASSEMBLY MACHINERY SAMM50 PROTEIN FAMILY MEMBER"/>
    <property type="match status" value="1"/>
</dbReference>
<feature type="signal peptide" evidence="8">
    <location>
        <begin position="1"/>
        <end position="25"/>
    </location>
</feature>
<evidence type="ECO:0000256" key="9">
    <source>
        <dbReference type="NCBIfam" id="TIGR03303"/>
    </source>
</evidence>
<keyword evidence="2 8" id="KW-1134">Transmembrane beta strand</keyword>
<dbReference type="InterPro" id="IPR039910">
    <property type="entry name" value="D15-like"/>
</dbReference>
<reference evidence="11 12" key="1">
    <citation type="journal article" date="2018" name="Int. J. Syst. Evol. Microbiol.">
        <title>Mesosutterella multiformis gen. nov., sp. nov., a member of the family Sutterellaceae and Sutterella megalosphaeroides sp. nov., isolated from human faeces.</title>
        <authorList>
            <person name="Sakamoto M."/>
            <person name="Ikeyama N."/>
            <person name="Kunihiro T."/>
            <person name="Iino T."/>
            <person name="Yuki M."/>
            <person name="Ohkuma M."/>
        </authorList>
    </citation>
    <scope>NUCLEOTIDE SEQUENCE [LARGE SCALE GENOMIC DNA]</scope>
    <source>
        <strain evidence="11 12">6FBBBH3</strain>
    </source>
</reference>
<comment type="similarity">
    <text evidence="8">Belongs to the BamA family.</text>
</comment>
<dbReference type="GO" id="GO:0043165">
    <property type="term" value="P:Gram-negative-bacterium-type cell outer membrane assembly"/>
    <property type="evidence" value="ECO:0007669"/>
    <property type="project" value="UniProtKB-UniRule"/>
</dbReference>
<keyword evidence="5 8" id="KW-0677">Repeat</keyword>
<dbReference type="NCBIfam" id="TIGR03303">
    <property type="entry name" value="OM_YaeT"/>
    <property type="match status" value="1"/>
</dbReference>
<dbReference type="PROSITE" id="PS51779">
    <property type="entry name" value="POTRA"/>
    <property type="match status" value="5"/>
</dbReference>